<dbReference type="InterPro" id="IPR011006">
    <property type="entry name" value="CheY-like_superfamily"/>
</dbReference>
<reference evidence="2" key="1">
    <citation type="journal article" date="2015" name="Nature">
        <title>Complex archaea that bridge the gap between prokaryotes and eukaryotes.</title>
        <authorList>
            <person name="Spang A."/>
            <person name="Saw J.H."/>
            <person name="Jorgensen S.L."/>
            <person name="Zaremba-Niedzwiedzka K."/>
            <person name="Martijn J."/>
            <person name="Lind A.E."/>
            <person name="van Eijk R."/>
            <person name="Schleper C."/>
            <person name="Guy L."/>
            <person name="Ettema T.J."/>
        </authorList>
    </citation>
    <scope>NUCLEOTIDE SEQUENCE</scope>
</reference>
<dbReference type="InterPro" id="IPR001789">
    <property type="entry name" value="Sig_transdc_resp-reg_receiver"/>
</dbReference>
<organism evidence="2">
    <name type="scientific">marine sediment metagenome</name>
    <dbReference type="NCBI Taxonomy" id="412755"/>
    <lineage>
        <taxon>unclassified sequences</taxon>
        <taxon>metagenomes</taxon>
        <taxon>ecological metagenomes</taxon>
    </lineage>
</organism>
<comment type="caution">
    <text evidence="2">The sequence shown here is derived from an EMBL/GenBank/DDBJ whole genome shotgun (WGS) entry which is preliminary data.</text>
</comment>
<dbReference type="EMBL" id="LAZR01035817">
    <property type="protein sequence ID" value="KKL26504.1"/>
    <property type="molecule type" value="Genomic_DNA"/>
</dbReference>
<feature type="domain" description="Response regulatory" evidence="1">
    <location>
        <begin position="67"/>
        <end position="129"/>
    </location>
</feature>
<dbReference type="AlphaFoldDB" id="A0A0F9BX81"/>
<gene>
    <name evidence="2" type="ORF">LCGC14_2394650</name>
</gene>
<accession>A0A0F9BX81</accession>
<dbReference type="SUPFAM" id="SSF52172">
    <property type="entry name" value="CheY-like"/>
    <property type="match status" value="1"/>
</dbReference>
<sequence>MPAGSGSCNTVSKSFQEHCFEKDQNGSIGIEAVEGKGKTFHIYLPKALSLEEDGSKEVIGVVGGNETVLIVEDEEMVLNLAKEVLDNFGYKVLTAQDSRKGILSKAKSYVTKPYKPTDLAQTVRTVLDL</sequence>
<evidence type="ECO:0000313" key="2">
    <source>
        <dbReference type="EMBL" id="KKL26504.1"/>
    </source>
</evidence>
<dbReference type="PROSITE" id="PS50110">
    <property type="entry name" value="RESPONSE_REGULATORY"/>
    <property type="match status" value="1"/>
</dbReference>
<dbReference type="Gene3D" id="3.40.50.2300">
    <property type="match status" value="1"/>
</dbReference>
<dbReference type="GO" id="GO:0000160">
    <property type="term" value="P:phosphorelay signal transduction system"/>
    <property type="evidence" value="ECO:0007669"/>
    <property type="project" value="InterPro"/>
</dbReference>
<evidence type="ECO:0000259" key="1">
    <source>
        <dbReference type="PROSITE" id="PS50110"/>
    </source>
</evidence>
<name>A0A0F9BX81_9ZZZZ</name>
<proteinExistence type="predicted"/>
<protein>
    <recommendedName>
        <fullName evidence="1">Response regulatory domain-containing protein</fullName>
    </recommendedName>
</protein>